<keyword evidence="12 14" id="KW-1133">Transmembrane helix</keyword>
<organism evidence="17 18">
    <name type="scientific">Stentor coeruleus</name>
    <dbReference type="NCBI Taxonomy" id="5963"/>
    <lineage>
        <taxon>Eukaryota</taxon>
        <taxon>Sar</taxon>
        <taxon>Alveolata</taxon>
        <taxon>Ciliophora</taxon>
        <taxon>Postciliodesmatophora</taxon>
        <taxon>Heterotrichea</taxon>
        <taxon>Heterotrichida</taxon>
        <taxon>Stentoridae</taxon>
        <taxon>Stentor</taxon>
    </lineage>
</organism>
<feature type="domain" description="UBA" evidence="15">
    <location>
        <begin position="18"/>
        <end position="66"/>
    </location>
</feature>
<dbReference type="EMBL" id="MPUH01000200">
    <property type="protein sequence ID" value="OMJ86625.1"/>
    <property type="molecule type" value="Genomic_DNA"/>
</dbReference>
<evidence type="ECO:0000256" key="12">
    <source>
        <dbReference type="ARBA" id="ARBA00022989"/>
    </source>
</evidence>
<keyword evidence="6 14" id="KW-0812">Transmembrane</keyword>
<feature type="transmembrane region" description="Helical" evidence="14">
    <location>
        <begin position="359"/>
        <end position="383"/>
    </location>
</feature>
<evidence type="ECO:0000256" key="10">
    <source>
        <dbReference type="ARBA" id="ARBA00022786"/>
    </source>
</evidence>
<dbReference type="GO" id="GO:0016567">
    <property type="term" value="P:protein ubiquitination"/>
    <property type="evidence" value="ECO:0007669"/>
    <property type="project" value="InterPro"/>
</dbReference>
<dbReference type="PROSITE" id="PS00518">
    <property type="entry name" value="ZF_RING_1"/>
    <property type="match status" value="2"/>
</dbReference>
<dbReference type="Proteomes" id="UP000187209">
    <property type="component" value="Unassembled WGS sequence"/>
</dbReference>
<evidence type="ECO:0000256" key="4">
    <source>
        <dbReference type="ARBA" id="ARBA00012251"/>
    </source>
</evidence>
<dbReference type="GO" id="GO:0008270">
    <property type="term" value="F:zinc ion binding"/>
    <property type="evidence" value="ECO:0007669"/>
    <property type="project" value="UniProtKB-KW"/>
</dbReference>
<evidence type="ECO:0000256" key="3">
    <source>
        <dbReference type="ARBA" id="ARBA00004906"/>
    </source>
</evidence>
<dbReference type="InterPro" id="IPR015940">
    <property type="entry name" value="UBA"/>
</dbReference>
<evidence type="ECO:0000256" key="8">
    <source>
        <dbReference type="ARBA" id="ARBA00022737"/>
    </source>
</evidence>
<dbReference type="CDD" id="cd20336">
    <property type="entry name" value="Rcat_RBR"/>
    <property type="match status" value="1"/>
</dbReference>
<dbReference type="PANTHER" id="PTHR11685">
    <property type="entry name" value="RBR FAMILY RING FINGER AND IBR DOMAIN-CONTAINING"/>
    <property type="match status" value="1"/>
</dbReference>
<feature type="domain" description="RING-type" evidence="16">
    <location>
        <begin position="128"/>
        <end position="331"/>
    </location>
</feature>
<dbReference type="InterPro" id="IPR031127">
    <property type="entry name" value="E3_UB_ligase_RBR"/>
</dbReference>
<dbReference type="PROSITE" id="PS50030">
    <property type="entry name" value="UBA"/>
    <property type="match status" value="1"/>
</dbReference>
<proteinExistence type="predicted"/>
<dbReference type="EC" id="2.3.2.31" evidence="4"/>
<dbReference type="Gene3D" id="3.30.40.10">
    <property type="entry name" value="Zinc/RING finger domain, C3HC4 (zinc finger)"/>
    <property type="match status" value="1"/>
</dbReference>
<evidence type="ECO:0000256" key="7">
    <source>
        <dbReference type="ARBA" id="ARBA00022723"/>
    </source>
</evidence>
<dbReference type="FunFam" id="3.30.40.10:FF:000051">
    <property type="entry name" value="RBR-type E3 ubiquitin transferase"/>
    <property type="match status" value="1"/>
</dbReference>
<comment type="catalytic activity">
    <reaction evidence="1">
        <text>[E2 ubiquitin-conjugating enzyme]-S-ubiquitinyl-L-cysteine + [acceptor protein]-L-lysine = [E2 ubiquitin-conjugating enzyme]-L-cysteine + [acceptor protein]-N(6)-ubiquitinyl-L-lysine.</text>
        <dbReference type="EC" id="2.3.2.31"/>
    </reaction>
</comment>
<keyword evidence="7" id="KW-0479">Metal-binding</keyword>
<evidence type="ECO:0000313" key="17">
    <source>
        <dbReference type="EMBL" id="OMJ86625.1"/>
    </source>
</evidence>
<sequence length="453" mass="53016">MDSYPDEYQRSNSLKSNSFKSNYNFLRAYTFNTLFEIGFSREAIRTAILYTDSNDIDELVDFLTKDHQGWNHEFIPNEKGLCEICSENASEHSKYLPHNENRQNKKASIQSINERFSINMPKQEIKSFSRICGICYEETIDLIHISDCKDHLYCKNCIKTYLEILISESNVLKILCPGKTCNVYFTDTLIQSFISPNFISKYYKFLKVKQLLNDPFTKFCPQPDCEGYIQGSKTDAHQFCNVCYYEMCFDCGKGWHEGNTCDEIQEKEYNTWAKDKNVKECPVCKYKIEKNEGCDHMICIICMHEFCWVCLKPKSHDARCECLGYGINQRIHHDGDNIAQEIRIYNALMRNRTKPKRKVTTFMLVLGFLFLPFVIIALLYIPAFNLYIDLTVDQRSCLGKLRVSYFTAFILKIIWVAIAPLISILVLISKLCKYIKNKCFPNLKNNNYHYLEE</sequence>
<dbReference type="OrthoDB" id="311800at2759"/>
<keyword evidence="18" id="KW-1185">Reference proteome</keyword>
<evidence type="ECO:0000313" key="18">
    <source>
        <dbReference type="Proteomes" id="UP000187209"/>
    </source>
</evidence>
<keyword evidence="9" id="KW-0863">Zinc-finger</keyword>
<keyword evidence="5" id="KW-0808">Transferase</keyword>
<gene>
    <name evidence="17" type="ORF">SteCoe_11841</name>
</gene>
<dbReference type="InterPro" id="IPR017907">
    <property type="entry name" value="Znf_RING_CS"/>
</dbReference>
<dbReference type="InterPro" id="IPR013083">
    <property type="entry name" value="Znf_RING/FYVE/PHD"/>
</dbReference>
<dbReference type="Pfam" id="PF01485">
    <property type="entry name" value="IBR"/>
    <property type="match status" value="1"/>
</dbReference>
<evidence type="ECO:0000256" key="2">
    <source>
        <dbReference type="ARBA" id="ARBA00004167"/>
    </source>
</evidence>
<dbReference type="InterPro" id="IPR044066">
    <property type="entry name" value="TRIAD_supradom"/>
</dbReference>
<dbReference type="Gene3D" id="1.20.120.1750">
    <property type="match status" value="1"/>
</dbReference>
<dbReference type="Pfam" id="PF22191">
    <property type="entry name" value="IBR_1"/>
    <property type="match status" value="1"/>
</dbReference>
<name>A0A1R2CCB4_9CILI</name>
<keyword evidence="10" id="KW-0833">Ubl conjugation pathway</keyword>
<dbReference type="CDD" id="cd20335">
    <property type="entry name" value="BRcat_RBR"/>
    <property type="match status" value="1"/>
</dbReference>
<evidence type="ECO:0000256" key="14">
    <source>
        <dbReference type="SAM" id="Phobius"/>
    </source>
</evidence>
<accession>A0A1R2CCB4</accession>
<dbReference type="InterPro" id="IPR002867">
    <property type="entry name" value="IBR_dom"/>
</dbReference>
<dbReference type="AlphaFoldDB" id="A0A1R2CCB4"/>
<comment type="subcellular location">
    <subcellularLocation>
        <location evidence="2">Membrane</location>
        <topology evidence="2">Single-pass membrane protein</topology>
    </subcellularLocation>
</comment>
<evidence type="ECO:0000256" key="5">
    <source>
        <dbReference type="ARBA" id="ARBA00022679"/>
    </source>
</evidence>
<evidence type="ECO:0000256" key="6">
    <source>
        <dbReference type="ARBA" id="ARBA00022692"/>
    </source>
</evidence>
<dbReference type="PROSITE" id="PS51873">
    <property type="entry name" value="TRIAD"/>
    <property type="match status" value="1"/>
</dbReference>
<reference evidence="17 18" key="1">
    <citation type="submission" date="2016-11" db="EMBL/GenBank/DDBJ databases">
        <title>The macronuclear genome of Stentor coeruleus: a giant cell with tiny introns.</title>
        <authorList>
            <person name="Slabodnick M."/>
            <person name="Ruby J.G."/>
            <person name="Reiff S.B."/>
            <person name="Swart E.C."/>
            <person name="Gosai S."/>
            <person name="Prabakaran S."/>
            <person name="Witkowska E."/>
            <person name="Larue G.E."/>
            <person name="Fisher S."/>
            <person name="Freeman R.M."/>
            <person name="Gunawardena J."/>
            <person name="Chu W."/>
            <person name="Stover N.A."/>
            <person name="Gregory B.D."/>
            <person name="Nowacki M."/>
            <person name="Derisi J."/>
            <person name="Roy S.W."/>
            <person name="Marshall W.F."/>
            <person name="Sood P."/>
        </authorList>
    </citation>
    <scope>NUCLEOTIDE SEQUENCE [LARGE SCALE GENOMIC DNA]</scope>
    <source>
        <strain evidence="17">WM001</strain>
    </source>
</reference>
<keyword evidence="11" id="KW-0862">Zinc</keyword>
<evidence type="ECO:0000259" key="15">
    <source>
        <dbReference type="PROSITE" id="PS50030"/>
    </source>
</evidence>
<evidence type="ECO:0000256" key="9">
    <source>
        <dbReference type="ARBA" id="ARBA00022771"/>
    </source>
</evidence>
<comment type="pathway">
    <text evidence="3">Protein modification; protein ubiquitination.</text>
</comment>
<dbReference type="SMART" id="SM00647">
    <property type="entry name" value="IBR"/>
    <property type="match status" value="2"/>
</dbReference>
<comment type="caution">
    <text evidence="17">The sequence shown here is derived from an EMBL/GenBank/DDBJ whole genome shotgun (WGS) entry which is preliminary data.</text>
</comment>
<dbReference type="GO" id="GO:0031090">
    <property type="term" value="C:organelle membrane"/>
    <property type="evidence" value="ECO:0007669"/>
    <property type="project" value="UniProtKB-ARBA"/>
</dbReference>
<evidence type="ECO:0000256" key="13">
    <source>
        <dbReference type="ARBA" id="ARBA00023136"/>
    </source>
</evidence>
<feature type="transmembrane region" description="Helical" evidence="14">
    <location>
        <begin position="403"/>
        <end position="428"/>
    </location>
</feature>
<evidence type="ECO:0000259" key="16">
    <source>
        <dbReference type="PROSITE" id="PS51873"/>
    </source>
</evidence>
<protein>
    <recommendedName>
        <fullName evidence="4">RBR-type E3 ubiquitin transferase</fullName>
        <ecNumber evidence="4">2.3.2.31</ecNumber>
    </recommendedName>
</protein>
<keyword evidence="8" id="KW-0677">Repeat</keyword>
<dbReference type="GO" id="GO:0005737">
    <property type="term" value="C:cytoplasm"/>
    <property type="evidence" value="ECO:0007669"/>
    <property type="project" value="UniProtKB-ARBA"/>
</dbReference>
<dbReference type="SUPFAM" id="SSF57850">
    <property type="entry name" value="RING/U-box"/>
    <property type="match status" value="3"/>
</dbReference>
<evidence type="ECO:0000256" key="11">
    <source>
        <dbReference type="ARBA" id="ARBA00022833"/>
    </source>
</evidence>
<keyword evidence="13 14" id="KW-0472">Membrane</keyword>
<dbReference type="GO" id="GO:0061630">
    <property type="term" value="F:ubiquitin protein ligase activity"/>
    <property type="evidence" value="ECO:0007669"/>
    <property type="project" value="UniProtKB-EC"/>
</dbReference>
<evidence type="ECO:0000256" key="1">
    <source>
        <dbReference type="ARBA" id="ARBA00001798"/>
    </source>
</evidence>